<organism evidence="5 6">
    <name type="scientific">Albimonas donghaensis</name>
    <dbReference type="NCBI Taxonomy" id="356660"/>
    <lineage>
        <taxon>Bacteria</taxon>
        <taxon>Pseudomonadati</taxon>
        <taxon>Pseudomonadota</taxon>
        <taxon>Alphaproteobacteria</taxon>
        <taxon>Rhodobacterales</taxon>
        <taxon>Paracoccaceae</taxon>
        <taxon>Albimonas</taxon>
    </lineage>
</organism>
<keyword evidence="2" id="KW-0472">Membrane</keyword>
<feature type="transmembrane region" description="Helical" evidence="2">
    <location>
        <begin position="233"/>
        <end position="254"/>
    </location>
</feature>
<dbReference type="Pfam" id="PF00990">
    <property type="entry name" value="GGDEF"/>
    <property type="match status" value="1"/>
</dbReference>
<dbReference type="AlphaFoldDB" id="A0A1H2SS36"/>
<evidence type="ECO:0000256" key="2">
    <source>
        <dbReference type="SAM" id="Phobius"/>
    </source>
</evidence>
<feature type="domain" description="EAL" evidence="3">
    <location>
        <begin position="442"/>
        <end position="693"/>
    </location>
</feature>
<gene>
    <name evidence="5" type="ORF">SAMN05444336_101750</name>
</gene>
<dbReference type="InterPro" id="IPR052155">
    <property type="entry name" value="Biofilm_reg_signaling"/>
</dbReference>
<dbReference type="InterPro" id="IPR029787">
    <property type="entry name" value="Nucleotide_cyclase"/>
</dbReference>
<sequence length="734" mass="79752">MMRSNGRLIGGRASGLRMPALLLLAALCFVASLEGVMIWTVGKAEEGHASRLAQSWVAHMRRALPDLPRKLLGVGLREADEDALRDAGLIEEAFAFKLFDTAGREVAVLRTWNGRGLAHVRIHDASAPLPSASEARAARPASRRRYRPEPTAEAAPDPAVDSLAAAQPEVWRMIRAGRTVIELDDAGDADDRPQRYAEAFLPLHAPNGDLAGYVEIYLDVTSFSEEMTETMRIAGVGVALVALIGFGAPALGWLATRGRSRKAQDEMQRIAQRDLLTGLPNRAGFATEASRLAQEVAKEGESFAVICIDIDGFHSVNDLHGAESGDAVLRRIAAGLRASLRRGDILGRLGADMFGVVVRLAPDAQLEPILARLSTRCAAPITVSGRAISVSVSIGACRMDAGALGVDGGLRRAEIALQEARTLGQGQMRVFRPEMETRVRRRRQVERSIRDGILRNRFSLHYQPLVRAEDGRTRGFEALMRLTDASGKPISPGEFIPAAEDIGAIDQLGAWALHEATAAAAQWPEPLTVAVNLSVEQFRDGGLIASVRSALDASGLAPERLELEVTESLLISNVEEVEAQLEDLKALGVSLAMDDFGTGYSSLSYLWRFRFDRLKLDRSFVLAFDQKPDRARTTISAIIALGRRLDMKVTAEGVETRSQAEALVDLGCDNLQGFYFGAPMPEAQLREVMRWEAEAEHDLAPPRKRPAAFGREDIASRPADDPPDLERRAGGGLR</sequence>
<dbReference type="PANTHER" id="PTHR44757:SF2">
    <property type="entry name" value="BIOFILM ARCHITECTURE MAINTENANCE PROTEIN MBAA"/>
    <property type="match status" value="1"/>
</dbReference>
<dbReference type="InterPro" id="IPR043128">
    <property type="entry name" value="Rev_trsase/Diguanyl_cyclase"/>
</dbReference>
<proteinExistence type="predicted"/>
<dbReference type="CDD" id="cd01949">
    <property type="entry name" value="GGDEF"/>
    <property type="match status" value="1"/>
</dbReference>
<dbReference type="Proteomes" id="UP000199118">
    <property type="component" value="Unassembled WGS sequence"/>
</dbReference>
<accession>A0A1H2SS36</accession>
<dbReference type="NCBIfam" id="TIGR00254">
    <property type="entry name" value="GGDEF"/>
    <property type="match status" value="1"/>
</dbReference>
<dbReference type="InterPro" id="IPR001633">
    <property type="entry name" value="EAL_dom"/>
</dbReference>
<dbReference type="RefSeq" id="WP_092679759.1">
    <property type="nucleotide sequence ID" value="NZ_FNMZ01000001.1"/>
</dbReference>
<feature type="compositionally biased region" description="Basic and acidic residues" evidence="1">
    <location>
        <begin position="710"/>
        <end position="734"/>
    </location>
</feature>
<evidence type="ECO:0000259" key="4">
    <source>
        <dbReference type="PROSITE" id="PS50887"/>
    </source>
</evidence>
<feature type="compositionally biased region" description="Low complexity" evidence="1">
    <location>
        <begin position="129"/>
        <end position="140"/>
    </location>
</feature>
<evidence type="ECO:0000313" key="5">
    <source>
        <dbReference type="EMBL" id="SDW34337.1"/>
    </source>
</evidence>
<dbReference type="PROSITE" id="PS50887">
    <property type="entry name" value="GGDEF"/>
    <property type="match status" value="1"/>
</dbReference>
<evidence type="ECO:0000313" key="6">
    <source>
        <dbReference type="Proteomes" id="UP000199118"/>
    </source>
</evidence>
<dbReference type="PANTHER" id="PTHR44757">
    <property type="entry name" value="DIGUANYLATE CYCLASE DGCP"/>
    <property type="match status" value="1"/>
</dbReference>
<dbReference type="InterPro" id="IPR035919">
    <property type="entry name" value="EAL_sf"/>
</dbReference>
<dbReference type="Pfam" id="PF00563">
    <property type="entry name" value="EAL"/>
    <property type="match status" value="1"/>
</dbReference>
<dbReference type="InterPro" id="IPR000160">
    <property type="entry name" value="GGDEF_dom"/>
</dbReference>
<keyword evidence="2" id="KW-0812">Transmembrane</keyword>
<dbReference type="CDD" id="cd01948">
    <property type="entry name" value="EAL"/>
    <property type="match status" value="1"/>
</dbReference>
<protein>
    <submittedName>
        <fullName evidence="5">Diguanylate cyclase (GGDEF) domain-containing protein</fullName>
    </submittedName>
</protein>
<evidence type="ECO:0000256" key="1">
    <source>
        <dbReference type="SAM" id="MobiDB-lite"/>
    </source>
</evidence>
<dbReference type="Gene3D" id="3.20.20.450">
    <property type="entry name" value="EAL domain"/>
    <property type="match status" value="1"/>
</dbReference>
<reference evidence="5 6" key="1">
    <citation type="submission" date="2016-10" db="EMBL/GenBank/DDBJ databases">
        <authorList>
            <person name="de Groot N.N."/>
        </authorList>
    </citation>
    <scope>NUCLEOTIDE SEQUENCE [LARGE SCALE GENOMIC DNA]</scope>
    <source>
        <strain evidence="5 6">DSM 17890</strain>
    </source>
</reference>
<evidence type="ECO:0000259" key="3">
    <source>
        <dbReference type="PROSITE" id="PS50883"/>
    </source>
</evidence>
<keyword evidence="2" id="KW-1133">Transmembrane helix</keyword>
<dbReference type="SMART" id="SM00267">
    <property type="entry name" value="GGDEF"/>
    <property type="match status" value="1"/>
</dbReference>
<dbReference type="OrthoDB" id="9814202at2"/>
<name>A0A1H2SS36_9RHOB</name>
<dbReference type="Gene3D" id="3.30.70.270">
    <property type="match status" value="1"/>
</dbReference>
<feature type="region of interest" description="Disordered" evidence="1">
    <location>
        <begin position="696"/>
        <end position="734"/>
    </location>
</feature>
<dbReference type="EMBL" id="FNMZ01000001">
    <property type="protein sequence ID" value="SDW34337.1"/>
    <property type="molecule type" value="Genomic_DNA"/>
</dbReference>
<dbReference type="SMART" id="SM00052">
    <property type="entry name" value="EAL"/>
    <property type="match status" value="1"/>
</dbReference>
<dbReference type="PROSITE" id="PS50883">
    <property type="entry name" value="EAL"/>
    <property type="match status" value="1"/>
</dbReference>
<dbReference type="SUPFAM" id="SSF55073">
    <property type="entry name" value="Nucleotide cyclase"/>
    <property type="match status" value="1"/>
</dbReference>
<dbReference type="SUPFAM" id="SSF141868">
    <property type="entry name" value="EAL domain-like"/>
    <property type="match status" value="1"/>
</dbReference>
<dbReference type="STRING" id="356660.SAMN05444336_101750"/>
<feature type="compositionally biased region" description="Low complexity" evidence="1">
    <location>
        <begin position="149"/>
        <end position="159"/>
    </location>
</feature>
<keyword evidence="6" id="KW-1185">Reference proteome</keyword>
<feature type="region of interest" description="Disordered" evidence="1">
    <location>
        <begin position="129"/>
        <end position="160"/>
    </location>
</feature>
<feature type="domain" description="GGDEF" evidence="4">
    <location>
        <begin position="301"/>
        <end position="433"/>
    </location>
</feature>